<gene>
    <name evidence="8" type="ORF">FSCG_01143</name>
</gene>
<feature type="transmembrane region" description="Helical" evidence="6">
    <location>
        <begin position="266"/>
        <end position="285"/>
    </location>
</feature>
<organism evidence="8 9">
    <name type="scientific">Fusobacterium vincentii 4_1_13</name>
    <dbReference type="NCBI Taxonomy" id="469606"/>
    <lineage>
        <taxon>Bacteria</taxon>
        <taxon>Fusobacteriati</taxon>
        <taxon>Fusobacteriota</taxon>
        <taxon>Fusobacteriia</taxon>
        <taxon>Fusobacteriales</taxon>
        <taxon>Fusobacteriaceae</taxon>
        <taxon>Fusobacterium</taxon>
    </lineage>
</organism>
<feature type="transmembrane region" description="Helical" evidence="6">
    <location>
        <begin position="121"/>
        <end position="138"/>
    </location>
</feature>
<name>A0A0M1VUT5_FUSVC</name>
<evidence type="ECO:0000313" key="8">
    <source>
        <dbReference type="EMBL" id="EEO40430.1"/>
    </source>
</evidence>
<accession>A0A0M1VUT5</accession>
<dbReference type="InterPro" id="IPR051258">
    <property type="entry name" value="Diverse_Substrate_Transporter"/>
</dbReference>
<reference evidence="8 9" key="1">
    <citation type="submission" date="2011-10" db="EMBL/GenBank/DDBJ databases">
        <title>The Genome Sequence of Fusobacterium sp. 4_1_13.</title>
        <authorList>
            <consortium name="The Broad Institute Genome Sequencing Platform"/>
            <person name="Earl A."/>
            <person name="Ward D."/>
            <person name="Feldgarden M."/>
            <person name="Gevers D."/>
            <person name="Strauss J."/>
            <person name="Ambrose C."/>
            <person name="Allen-Vercoe E."/>
            <person name="Young S.K."/>
            <person name="Zeng Q."/>
            <person name="Gargeya S."/>
            <person name="Fitzgerald M."/>
            <person name="Haas B."/>
            <person name="Abouelleil A."/>
            <person name="Alvarado L."/>
            <person name="Arachchi H.M."/>
            <person name="Berlin A."/>
            <person name="Brown A."/>
            <person name="Chapman S.B."/>
            <person name="Chen Z."/>
            <person name="Dunbar C."/>
            <person name="Freedman E."/>
            <person name="Gearin G."/>
            <person name="Goldberg J."/>
            <person name="Griggs A."/>
            <person name="Gujja S."/>
            <person name="Heiman D."/>
            <person name="Howarth C."/>
            <person name="Larson L."/>
            <person name="Lui A."/>
            <person name="MacDonald P.J."/>
            <person name="Montmayeur A."/>
            <person name="Murphy C."/>
            <person name="Neiman D."/>
            <person name="Pearson M."/>
            <person name="Priest M."/>
            <person name="Roberts A."/>
            <person name="Saif S."/>
            <person name="Shea T."/>
            <person name="Shenoy N."/>
            <person name="Sisk P."/>
            <person name="Stolte C."/>
            <person name="Sykes S."/>
            <person name="Wortman J."/>
            <person name="Nusbaum C."/>
            <person name="Birren B."/>
        </authorList>
    </citation>
    <scope>NUCLEOTIDE SEQUENCE [LARGE SCALE GENOMIC DNA]</scope>
    <source>
        <strain evidence="8 9">4_1_13</strain>
    </source>
</reference>
<feature type="transmembrane region" description="Helical" evidence="6">
    <location>
        <begin position="206"/>
        <end position="228"/>
    </location>
</feature>
<feature type="transmembrane region" description="Helical" evidence="6">
    <location>
        <begin position="240"/>
        <end position="260"/>
    </location>
</feature>
<keyword evidence="3 6" id="KW-0812">Transmembrane</keyword>
<evidence type="ECO:0000313" key="9">
    <source>
        <dbReference type="Proteomes" id="UP000004925"/>
    </source>
</evidence>
<keyword evidence="2" id="KW-1003">Cell membrane</keyword>
<comment type="caution">
    <text evidence="8">The sequence shown here is derived from an EMBL/GenBank/DDBJ whole genome shotgun (WGS) entry which is preliminary data.</text>
</comment>
<feature type="transmembrane region" description="Helical" evidence="6">
    <location>
        <begin position="67"/>
        <end position="85"/>
    </location>
</feature>
<dbReference type="HOGENOM" id="CLU_033863_21_3_0"/>
<dbReference type="InterPro" id="IPR037185">
    <property type="entry name" value="EmrE-like"/>
</dbReference>
<feature type="domain" description="EamA" evidence="7">
    <location>
        <begin position="9"/>
        <end position="137"/>
    </location>
</feature>
<dbReference type="SUPFAM" id="SSF103481">
    <property type="entry name" value="Multidrug resistance efflux transporter EmrE"/>
    <property type="match status" value="2"/>
</dbReference>
<proteinExistence type="predicted"/>
<dbReference type="EMBL" id="ACDE02000019">
    <property type="protein sequence ID" value="EEO40430.1"/>
    <property type="molecule type" value="Genomic_DNA"/>
</dbReference>
<feature type="transmembrane region" description="Helical" evidence="6">
    <location>
        <begin position="97"/>
        <end position="114"/>
    </location>
</feature>
<evidence type="ECO:0000256" key="1">
    <source>
        <dbReference type="ARBA" id="ARBA00004651"/>
    </source>
</evidence>
<keyword evidence="5 6" id="KW-0472">Membrane</keyword>
<evidence type="ECO:0000256" key="5">
    <source>
        <dbReference type="ARBA" id="ARBA00023136"/>
    </source>
</evidence>
<evidence type="ECO:0000256" key="4">
    <source>
        <dbReference type="ARBA" id="ARBA00022989"/>
    </source>
</evidence>
<dbReference type="Pfam" id="PF00892">
    <property type="entry name" value="EamA"/>
    <property type="match status" value="2"/>
</dbReference>
<dbReference type="PANTHER" id="PTHR42920">
    <property type="entry name" value="OS03G0707200 PROTEIN-RELATED"/>
    <property type="match status" value="1"/>
</dbReference>
<dbReference type="PANTHER" id="PTHR42920:SF5">
    <property type="entry name" value="EAMA DOMAIN-CONTAINING PROTEIN"/>
    <property type="match status" value="1"/>
</dbReference>
<protein>
    <recommendedName>
        <fullName evidence="7">EamA domain-containing protein</fullName>
    </recommendedName>
</protein>
<feature type="transmembrane region" description="Helical" evidence="6">
    <location>
        <begin position="38"/>
        <end position="55"/>
    </location>
</feature>
<evidence type="ECO:0000256" key="2">
    <source>
        <dbReference type="ARBA" id="ARBA00022475"/>
    </source>
</evidence>
<comment type="subcellular location">
    <subcellularLocation>
        <location evidence="1">Cell membrane</location>
        <topology evidence="1">Multi-pass membrane protein</topology>
    </subcellularLocation>
</comment>
<feature type="transmembrane region" description="Helical" evidence="6">
    <location>
        <begin position="180"/>
        <end position="200"/>
    </location>
</feature>
<feature type="transmembrane region" description="Helical" evidence="6">
    <location>
        <begin position="150"/>
        <end position="168"/>
    </location>
</feature>
<evidence type="ECO:0000256" key="3">
    <source>
        <dbReference type="ARBA" id="ARBA00022692"/>
    </source>
</evidence>
<dbReference type="AlphaFoldDB" id="A0A0M1VUT5"/>
<sequence length="291" mass="33696">MLRKEKIFLFLVLLLAIIRGSSYIFIKNIIDTQSPFEIIFFRFFLTGIILLIFYIKEFKSLNYYDLIFGLLAGIFLFSAFAFQTYGLKYTTVSKQSFLTSLYIVIIPLLDFIFFKNKIKKNVITLFFLILIGLLFISFKDFKNFEFSLNFGDILTILCALGFALNILLFSKIKKFNINIINITIIQMLTIGILAFIFQIIFEKKVINFSTNFSLIYLILICTMLNFTIQNISQKYVPAHIMGLILSLEAIFGTVFAVIFLNETISQNFIIGTFLIAIAVILIQYFENKRGD</sequence>
<dbReference type="GO" id="GO:0005886">
    <property type="term" value="C:plasma membrane"/>
    <property type="evidence" value="ECO:0007669"/>
    <property type="project" value="UniProtKB-SubCell"/>
</dbReference>
<evidence type="ECO:0000256" key="6">
    <source>
        <dbReference type="SAM" id="Phobius"/>
    </source>
</evidence>
<evidence type="ECO:0000259" key="7">
    <source>
        <dbReference type="Pfam" id="PF00892"/>
    </source>
</evidence>
<dbReference type="RefSeq" id="WP_008796875.1">
    <property type="nucleotide sequence ID" value="NZ_KQ235737.1"/>
</dbReference>
<dbReference type="InterPro" id="IPR000620">
    <property type="entry name" value="EamA_dom"/>
</dbReference>
<feature type="domain" description="EamA" evidence="7">
    <location>
        <begin position="150"/>
        <end position="282"/>
    </location>
</feature>
<dbReference type="Proteomes" id="UP000004925">
    <property type="component" value="Unassembled WGS sequence"/>
</dbReference>
<keyword evidence="4 6" id="KW-1133">Transmembrane helix</keyword>
<dbReference type="eggNOG" id="COG0697">
    <property type="taxonomic scope" value="Bacteria"/>
</dbReference>